<protein>
    <submittedName>
        <fullName evidence="1">Uncharacterized protein</fullName>
    </submittedName>
</protein>
<reference evidence="1" key="1">
    <citation type="journal article" date="2021" name="New Phytol.">
        <title>Evolutionary innovations through gain and loss of genes in the ectomycorrhizal Boletales.</title>
        <authorList>
            <person name="Wu G."/>
            <person name="Miyauchi S."/>
            <person name="Morin E."/>
            <person name="Kuo A."/>
            <person name="Drula E."/>
            <person name="Varga T."/>
            <person name="Kohler A."/>
            <person name="Feng B."/>
            <person name="Cao Y."/>
            <person name="Lipzen A."/>
            <person name="Daum C."/>
            <person name="Hundley H."/>
            <person name="Pangilinan J."/>
            <person name="Johnson J."/>
            <person name="Barry K."/>
            <person name="LaButti K."/>
            <person name="Ng V."/>
            <person name="Ahrendt S."/>
            <person name="Min B."/>
            <person name="Choi I.G."/>
            <person name="Park H."/>
            <person name="Plett J.M."/>
            <person name="Magnuson J."/>
            <person name="Spatafora J.W."/>
            <person name="Nagy L.G."/>
            <person name="Henrissat B."/>
            <person name="Grigoriev I.V."/>
            <person name="Yang Z.L."/>
            <person name="Xu J."/>
            <person name="Martin F.M."/>
        </authorList>
    </citation>
    <scope>NUCLEOTIDE SEQUENCE</scope>
    <source>
        <strain evidence="1">KUC20120723A-06</strain>
    </source>
</reference>
<gene>
    <name evidence="1" type="ORF">BV22DRAFT_1127438</name>
</gene>
<evidence type="ECO:0000313" key="1">
    <source>
        <dbReference type="EMBL" id="KAH7927405.1"/>
    </source>
</evidence>
<sequence length="54" mass="5741">MQLSLASIALFATLIVGVCALPSPDKRGHAADMAKREAEEIVHPAGTYYVIKAD</sequence>
<keyword evidence="2" id="KW-1185">Reference proteome</keyword>
<evidence type="ECO:0000313" key="2">
    <source>
        <dbReference type="Proteomes" id="UP000790709"/>
    </source>
</evidence>
<accession>A0ACB8BNB8</accession>
<name>A0ACB8BNB8_9AGAM</name>
<comment type="caution">
    <text evidence="1">The sequence shown here is derived from an EMBL/GenBank/DDBJ whole genome shotgun (WGS) entry which is preliminary data.</text>
</comment>
<dbReference type="Proteomes" id="UP000790709">
    <property type="component" value="Unassembled WGS sequence"/>
</dbReference>
<organism evidence="1 2">
    <name type="scientific">Leucogyrophana mollusca</name>
    <dbReference type="NCBI Taxonomy" id="85980"/>
    <lineage>
        <taxon>Eukaryota</taxon>
        <taxon>Fungi</taxon>
        <taxon>Dikarya</taxon>
        <taxon>Basidiomycota</taxon>
        <taxon>Agaricomycotina</taxon>
        <taxon>Agaricomycetes</taxon>
        <taxon>Agaricomycetidae</taxon>
        <taxon>Boletales</taxon>
        <taxon>Boletales incertae sedis</taxon>
        <taxon>Leucogyrophana</taxon>
    </lineage>
</organism>
<dbReference type="EMBL" id="MU266367">
    <property type="protein sequence ID" value="KAH7927405.1"/>
    <property type="molecule type" value="Genomic_DNA"/>
</dbReference>
<proteinExistence type="predicted"/>